<evidence type="ECO:0000256" key="12">
    <source>
        <dbReference type="ARBA" id="ARBA00022777"/>
    </source>
</evidence>
<evidence type="ECO:0000256" key="22">
    <source>
        <dbReference type="PIRSR" id="PIRSR600829-3"/>
    </source>
</evidence>
<dbReference type="CDD" id="cd14264">
    <property type="entry name" value="DAGK_IM"/>
    <property type="match status" value="1"/>
</dbReference>
<evidence type="ECO:0000256" key="17">
    <source>
        <dbReference type="ARBA" id="ARBA00023136"/>
    </source>
</evidence>
<dbReference type="PANTHER" id="PTHR34299:SF1">
    <property type="entry name" value="DIACYLGLYCEROL KINASE"/>
    <property type="match status" value="1"/>
</dbReference>
<evidence type="ECO:0000256" key="10">
    <source>
        <dbReference type="ARBA" id="ARBA00022723"/>
    </source>
</evidence>
<comment type="similarity">
    <text evidence="2 24">Belongs to the bacterial diacylglycerol kinase family.</text>
</comment>
<keyword evidence="14 23" id="KW-0460">Magnesium</keyword>
<evidence type="ECO:0000256" key="24">
    <source>
        <dbReference type="RuleBase" id="RU363065"/>
    </source>
</evidence>
<sequence length="147" mass="16055">MVRQSKSPSASPSHDPLVSPPKRTGITRALFALKHSYDGLLATFRAESAFRQEVALAVVLLPCAVLLPVAAIERVMLIGSVLLVLLVELLNSAVEAVVDRISLDRHELSRRAKDCGSAAVLIALAICATTWGTLLWPVLKQWWRAHR</sequence>
<keyword evidence="5" id="KW-1003">Cell membrane</keyword>
<accession>A0A2N7VCT1</accession>
<gene>
    <name evidence="26" type="ORF">C0Z18_29160</name>
</gene>
<organism evidence="26 27">
    <name type="scientific">Trinickia dabaoshanensis</name>
    <dbReference type="NCBI Taxonomy" id="564714"/>
    <lineage>
        <taxon>Bacteria</taxon>
        <taxon>Pseudomonadati</taxon>
        <taxon>Pseudomonadota</taxon>
        <taxon>Betaproteobacteria</taxon>
        <taxon>Burkholderiales</taxon>
        <taxon>Burkholderiaceae</taxon>
        <taxon>Trinickia</taxon>
    </lineage>
</organism>
<keyword evidence="9 24" id="KW-0812">Transmembrane</keyword>
<evidence type="ECO:0000256" key="15">
    <source>
        <dbReference type="ARBA" id="ARBA00022989"/>
    </source>
</evidence>
<evidence type="ECO:0000256" key="18">
    <source>
        <dbReference type="ARBA" id="ARBA00023209"/>
    </source>
</evidence>
<feature type="transmembrane region" description="Helical" evidence="24">
    <location>
        <begin position="78"/>
        <end position="98"/>
    </location>
</feature>
<feature type="binding site" evidence="23">
    <location>
        <position position="95"/>
    </location>
    <ligand>
        <name>a divalent metal cation</name>
        <dbReference type="ChEBI" id="CHEBI:60240"/>
    </ligand>
</feature>
<name>A0A2N7VCT1_9BURK</name>
<dbReference type="EMBL" id="PNYA01000037">
    <property type="protein sequence ID" value="PMS14971.1"/>
    <property type="molecule type" value="Genomic_DNA"/>
</dbReference>
<dbReference type="PROSITE" id="PS01069">
    <property type="entry name" value="DAGK_PROKAR"/>
    <property type="match status" value="1"/>
</dbReference>
<dbReference type="InterPro" id="IPR036945">
    <property type="entry name" value="DAGK_sf"/>
</dbReference>
<keyword evidence="27" id="KW-1185">Reference proteome</keyword>
<evidence type="ECO:0000256" key="16">
    <source>
        <dbReference type="ARBA" id="ARBA00023098"/>
    </source>
</evidence>
<evidence type="ECO:0000256" key="20">
    <source>
        <dbReference type="PIRSR" id="PIRSR600829-1"/>
    </source>
</evidence>
<dbReference type="RefSeq" id="WP_102648919.1">
    <property type="nucleotide sequence ID" value="NZ_PNYA01000037.1"/>
</dbReference>
<dbReference type="GO" id="GO:0005886">
    <property type="term" value="C:plasma membrane"/>
    <property type="evidence" value="ECO:0007669"/>
    <property type="project" value="UniProtKB-SubCell"/>
</dbReference>
<keyword evidence="19 24" id="KW-1208">Phospholipid metabolism</keyword>
<evidence type="ECO:0000256" key="8">
    <source>
        <dbReference type="ARBA" id="ARBA00022679"/>
    </source>
</evidence>
<feature type="binding site" evidence="22">
    <location>
        <position position="95"/>
    </location>
    <ligand>
        <name>ATP</name>
        <dbReference type="ChEBI" id="CHEBI:30616"/>
    </ligand>
</feature>
<evidence type="ECO:0000256" key="4">
    <source>
        <dbReference type="ARBA" id="ARBA00017575"/>
    </source>
</evidence>
<feature type="binding site" evidence="22">
    <location>
        <position position="47"/>
    </location>
    <ligand>
        <name>ATP</name>
        <dbReference type="ChEBI" id="CHEBI:30616"/>
    </ligand>
</feature>
<dbReference type="Gene3D" id="1.10.287.3610">
    <property type="match status" value="1"/>
</dbReference>
<evidence type="ECO:0000313" key="27">
    <source>
        <dbReference type="Proteomes" id="UP000235616"/>
    </source>
</evidence>
<evidence type="ECO:0000256" key="13">
    <source>
        <dbReference type="ARBA" id="ARBA00022840"/>
    </source>
</evidence>
<keyword evidence="8 24" id="KW-0808">Transferase</keyword>
<feature type="region of interest" description="Disordered" evidence="25">
    <location>
        <begin position="1"/>
        <end position="22"/>
    </location>
</feature>
<feature type="binding site" evidence="22">
    <location>
        <position position="28"/>
    </location>
    <ligand>
        <name>ATP</name>
        <dbReference type="ChEBI" id="CHEBI:30616"/>
    </ligand>
</feature>
<feature type="binding site" evidence="21">
    <location>
        <position position="74"/>
    </location>
    <ligand>
        <name>substrate</name>
    </ligand>
</feature>
<evidence type="ECO:0000256" key="7">
    <source>
        <dbReference type="ARBA" id="ARBA00022519"/>
    </source>
</evidence>
<dbReference type="GO" id="GO:0005524">
    <property type="term" value="F:ATP binding"/>
    <property type="evidence" value="ECO:0007669"/>
    <property type="project" value="UniProtKB-KW"/>
</dbReference>
<evidence type="ECO:0000256" key="5">
    <source>
        <dbReference type="ARBA" id="ARBA00022475"/>
    </source>
</evidence>
<comment type="subcellular location">
    <subcellularLocation>
        <location evidence="1 24">Cell inner membrane</location>
        <topology evidence="1 24">Multi-pass membrane protein</topology>
    </subcellularLocation>
</comment>
<feature type="compositionally biased region" description="Polar residues" evidence="25">
    <location>
        <begin position="1"/>
        <end position="12"/>
    </location>
</feature>
<feature type="binding site" evidence="21">
    <location>
        <begin position="131"/>
        <end position="136"/>
    </location>
    <ligand>
        <name>substrate</name>
    </ligand>
</feature>
<protein>
    <recommendedName>
        <fullName evidence="4 24">Diacylglycerol kinase</fullName>
        <ecNumber evidence="3 24">2.7.1.107</ecNumber>
    </recommendedName>
</protein>
<comment type="cofactor">
    <cofactor evidence="23">
        <name>Mg(2+)</name>
        <dbReference type="ChEBI" id="CHEBI:18420"/>
    </cofactor>
    <text evidence="23">Mn(2+), Zn(2+), Cd(2+) and Co(2+) support activity to lesser extents.</text>
</comment>
<evidence type="ECO:0000256" key="6">
    <source>
        <dbReference type="ARBA" id="ARBA00022516"/>
    </source>
</evidence>
<dbReference type="InterPro" id="IPR000829">
    <property type="entry name" value="DAGK"/>
</dbReference>
<evidence type="ECO:0000256" key="1">
    <source>
        <dbReference type="ARBA" id="ARBA00004429"/>
    </source>
</evidence>
<keyword evidence="17 24" id="KW-0472">Membrane</keyword>
<dbReference type="PANTHER" id="PTHR34299">
    <property type="entry name" value="DIACYLGLYCEROL KINASE"/>
    <property type="match status" value="1"/>
</dbReference>
<keyword evidence="16 24" id="KW-0443">Lipid metabolism</keyword>
<dbReference type="AlphaFoldDB" id="A0A2N7VCT1"/>
<feature type="binding site" evidence="22">
    <location>
        <begin position="113"/>
        <end position="114"/>
    </location>
    <ligand>
        <name>ATP</name>
        <dbReference type="ChEBI" id="CHEBI:30616"/>
    </ligand>
</feature>
<keyword evidence="10 23" id="KW-0479">Metal-binding</keyword>
<evidence type="ECO:0000256" key="3">
    <source>
        <dbReference type="ARBA" id="ARBA00012133"/>
    </source>
</evidence>
<feature type="transmembrane region" description="Helical" evidence="24">
    <location>
        <begin position="54"/>
        <end position="72"/>
    </location>
</feature>
<dbReference type="GO" id="GO:0004143">
    <property type="term" value="F:ATP-dependent diacylglycerol kinase activity"/>
    <property type="evidence" value="ECO:0007669"/>
    <property type="project" value="UniProtKB-EC"/>
</dbReference>
<comment type="catalytic activity">
    <reaction evidence="24">
        <text>a 1,2-diacyl-sn-glycerol + ATP = a 1,2-diacyl-sn-glycero-3-phosphate + ADP + H(+)</text>
        <dbReference type="Rhea" id="RHEA:10272"/>
        <dbReference type="ChEBI" id="CHEBI:15378"/>
        <dbReference type="ChEBI" id="CHEBI:17815"/>
        <dbReference type="ChEBI" id="CHEBI:30616"/>
        <dbReference type="ChEBI" id="CHEBI:58608"/>
        <dbReference type="ChEBI" id="CHEBI:456216"/>
        <dbReference type="EC" id="2.7.1.107"/>
    </reaction>
</comment>
<feature type="binding site" evidence="21">
    <location>
        <position position="117"/>
    </location>
    <ligand>
        <name>substrate</name>
    </ligand>
</feature>
<feature type="active site" description="Proton acceptor" evidence="20">
    <location>
        <position position="88"/>
    </location>
</feature>
<keyword evidence="13 22" id="KW-0067">ATP-binding</keyword>
<keyword evidence="11 22" id="KW-0547">Nucleotide-binding</keyword>
<reference evidence="26 27" key="1">
    <citation type="submission" date="2018-01" db="EMBL/GenBank/DDBJ databases">
        <title>Whole genome analyses suggest that Burkholderia sensu lato contains two further novel genera in the rhizoxinica-symbiotica group Mycetohabitans gen. nov., and Trinickia gen. nov.: implications for the evolution of diazotrophy and nodulation in the Burkholderiaceae.</title>
        <authorList>
            <person name="Estrada-de los Santos P."/>
            <person name="Palmer M."/>
            <person name="Chavez-Ramirez B."/>
            <person name="Beukes C."/>
            <person name="Steenkamp E.T."/>
            <person name="Hirsch A.M."/>
            <person name="Manyaka P."/>
            <person name="Maluk M."/>
            <person name="Lafos M."/>
            <person name="Crook M."/>
            <person name="Gross E."/>
            <person name="Simon M.F."/>
            <person name="Bueno dos Reis Junior F."/>
            <person name="Poole P.S."/>
            <person name="Venter S.N."/>
            <person name="James E.K."/>
        </authorList>
    </citation>
    <scope>NUCLEOTIDE SEQUENCE [LARGE SCALE GENOMIC DNA]</scope>
    <source>
        <strain evidence="26 27">GIMN1.004</strain>
    </source>
</reference>
<keyword evidence="6" id="KW-0444">Lipid biosynthesis</keyword>
<feature type="transmembrane region" description="Helical" evidence="24">
    <location>
        <begin position="118"/>
        <end position="139"/>
    </location>
</feature>
<feature type="binding site" evidence="21">
    <location>
        <position position="88"/>
    </location>
    <ligand>
        <name>substrate</name>
    </ligand>
</feature>
<keyword evidence="7 24" id="KW-0997">Cell inner membrane</keyword>
<evidence type="ECO:0000256" key="19">
    <source>
        <dbReference type="ARBA" id="ARBA00023264"/>
    </source>
</evidence>
<evidence type="ECO:0000256" key="14">
    <source>
        <dbReference type="ARBA" id="ARBA00022842"/>
    </source>
</evidence>
<proteinExistence type="inferred from homology"/>
<evidence type="ECO:0000256" key="2">
    <source>
        <dbReference type="ARBA" id="ARBA00005967"/>
    </source>
</evidence>
<comment type="caution">
    <text evidence="26">The sequence shown here is derived from an EMBL/GenBank/DDBJ whole genome shotgun (WGS) entry which is preliminary data.</text>
</comment>
<evidence type="ECO:0000256" key="23">
    <source>
        <dbReference type="PIRSR" id="PIRSR600829-4"/>
    </source>
</evidence>
<feature type="binding site" evidence="21">
    <location>
        <position position="28"/>
    </location>
    <ligand>
        <name>substrate</name>
    </ligand>
</feature>
<evidence type="ECO:0000256" key="21">
    <source>
        <dbReference type="PIRSR" id="PIRSR600829-2"/>
    </source>
</evidence>
<feature type="binding site" evidence="23">
    <location>
        <position position="47"/>
    </location>
    <ligand>
        <name>a divalent metal cation</name>
        <dbReference type="ChEBI" id="CHEBI:60240"/>
    </ligand>
</feature>
<dbReference type="EC" id="2.7.1.107" evidence="3 24"/>
<dbReference type="Pfam" id="PF01219">
    <property type="entry name" value="DAGK_prokar"/>
    <property type="match status" value="1"/>
</dbReference>
<dbReference type="OrthoDB" id="9796011at2"/>
<evidence type="ECO:0000256" key="9">
    <source>
        <dbReference type="ARBA" id="ARBA00022692"/>
    </source>
</evidence>
<dbReference type="GO" id="GO:0006654">
    <property type="term" value="P:phosphatidic acid biosynthetic process"/>
    <property type="evidence" value="ECO:0007669"/>
    <property type="project" value="InterPro"/>
</dbReference>
<dbReference type="GO" id="GO:0046872">
    <property type="term" value="F:metal ion binding"/>
    <property type="evidence" value="ECO:0007669"/>
    <property type="project" value="UniProtKB-KW"/>
</dbReference>
<keyword evidence="12 24" id="KW-0418">Kinase</keyword>
<evidence type="ECO:0000313" key="26">
    <source>
        <dbReference type="EMBL" id="PMS14971.1"/>
    </source>
</evidence>
<feature type="binding site" evidence="21">
    <location>
        <begin position="49"/>
        <end position="53"/>
    </location>
    <ligand>
        <name>substrate</name>
    </ligand>
</feature>
<comment type="function">
    <text evidence="24">Catalyzes the ATP-dependent phosphorylation of sn-l,2-diacylglycerol (DAG) to phosphatidic acid. Involved in the recycling of diacylglycerol produced as a by-product during membrane-derived oligosaccharide (MDO) biosynthesis.</text>
</comment>
<evidence type="ECO:0000256" key="25">
    <source>
        <dbReference type="SAM" id="MobiDB-lite"/>
    </source>
</evidence>
<keyword evidence="15 24" id="KW-1133">Transmembrane helix</keyword>
<keyword evidence="18" id="KW-0594">Phospholipid biosynthesis</keyword>
<dbReference type="Proteomes" id="UP000235616">
    <property type="component" value="Unassembled WGS sequence"/>
</dbReference>
<evidence type="ECO:0000256" key="11">
    <source>
        <dbReference type="ARBA" id="ARBA00022741"/>
    </source>
</evidence>
<dbReference type="InterPro" id="IPR033718">
    <property type="entry name" value="DAGK_prok"/>
</dbReference>